<keyword evidence="2" id="KW-0560">Oxidoreductase</keyword>
<sequence>MSSRNLLVRHDSQAPYIPDWLECHRKPVKMILRLYSSFILFWDFCIILVYFALQMLRSLYQFVKPPKRKSVAGEIVAIFGTSRGVGRDLAIQLAEIGAKVACIDINSSDNDILVKGINDSGYIAHGFECDVTNKNDVIRTTSAIEKKFGHVTMLFHCCGVPSPRSIITEPPPIQSTLNLSVISHFWLLEAILPKMKRNNHGHIVFLTSVAGLSGVKHQTPLSVAQFAVQGLFESVLDELRIEKFQKSIHTSLVHLYPFVVTEKCRNDIRMRIPSAFGTIPSEEAARRIIDGVRRNELEIGIPKYLLVLGHLVRLLPRRASLLLRELFDTGVDF</sequence>
<dbReference type="PANTHER" id="PTHR24322:SF736">
    <property type="entry name" value="RETINOL DEHYDROGENASE 10"/>
    <property type="match status" value="1"/>
</dbReference>
<dbReference type="InterPro" id="IPR002347">
    <property type="entry name" value="SDR_fam"/>
</dbReference>
<comment type="similarity">
    <text evidence="1">Belongs to the short-chain dehydrogenases/reductases (SDR) family.</text>
</comment>
<accession>A0A1Q3FCP9</accession>
<evidence type="ECO:0000256" key="2">
    <source>
        <dbReference type="ARBA" id="ARBA00023002"/>
    </source>
</evidence>
<dbReference type="InterPro" id="IPR036291">
    <property type="entry name" value="NAD(P)-bd_dom_sf"/>
</dbReference>
<evidence type="ECO:0000313" key="4">
    <source>
        <dbReference type="EMBL" id="JAV25268.1"/>
    </source>
</evidence>
<reference evidence="4" key="1">
    <citation type="submission" date="2017-01" db="EMBL/GenBank/DDBJ databases">
        <title>A deep insight into the sialotranscriptome of adult male and female Cluex tarsalis mosquitoes.</title>
        <authorList>
            <person name="Ribeiro J.M."/>
            <person name="Moreira F."/>
            <person name="Bernard K.A."/>
            <person name="Calvo E."/>
        </authorList>
    </citation>
    <scope>NUCLEOTIDE SEQUENCE</scope>
    <source>
        <strain evidence="4">Kern County</strain>
        <tissue evidence="4">Salivary glands</tissue>
    </source>
</reference>
<dbReference type="Gene3D" id="3.40.50.720">
    <property type="entry name" value="NAD(P)-binding Rossmann-like Domain"/>
    <property type="match status" value="1"/>
</dbReference>
<dbReference type="GO" id="GO:0005811">
    <property type="term" value="C:lipid droplet"/>
    <property type="evidence" value="ECO:0007669"/>
    <property type="project" value="TreeGrafter"/>
</dbReference>
<dbReference type="PRINTS" id="PR00081">
    <property type="entry name" value="GDHRDH"/>
</dbReference>
<keyword evidence="3" id="KW-0812">Transmembrane</keyword>
<proteinExistence type="inferred from homology"/>
<keyword evidence="3" id="KW-0472">Membrane</keyword>
<dbReference type="PANTHER" id="PTHR24322">
    <property type="entry name" value="PKSB"/>
    <property type="match status" value="1"/>
</dbReference>
<dbReference type="GO" id="GO:0016616">
    <property type="term" value="F:oxidoreductase activity, acting on the CH-OH group of donors, NAD or NADP as acceptor"/>
    <property type="evidence" value="ECO:0007669"/>
    <property type="project" value="TreeGrafter"/>
</dbReference>
<dbReference type="EMBL" id="GFDL01009777">
    <property type="protein sequence ID" value="JAV25268.1"/>
    <property type="molecule type" value="Transcribed_RNA"/>
</dbReference>
<dbReference type="Pfam" id="PF00106">
    <property type="entry name" value="adh_short"/>
    <property type="match status" value="1"/>
</dbReference>
<protein>
    <submittedName>
        <fullName evidence="4">Putative hydroxysteroid 17-beta dehydrogenase 11</fullName>
    </submittedName>
</protein>
<name>A0A1Q3FCP9_CULTA</name>
<evidence type="ECO:0000256" key="1">
    <source>
        <dbReference type="ARBA" id="ARBA00006484"/>
    </source>
</evidence>
<organism evidence="4">
    <name type="scientific">Culex tarsalis</name>
    <name type="common">Encephalitis mosquito</name>
    <dbReference type="NCBI Taxonomy" id="7177"/>
    <lineage>
        <taxon>Eukaryota</taxon>
        <taxon>Metazoa</taxon>
        <taxon>Ecdysozoa</taxon>
        <taxon>Arthropoda</taxon>
        <taxon>Hexapoda</taxon>
        <taxon>Insecta</taxon>
        <taxon>Pterygota</taxon>
        <taxon>Neoptera</taxon>
        <taxon>Endopterygota</taxon>
        <taxon>Diptera</taxon>
        <taxon>Nematocera</taxon>
        <taxon>Culicoidea</taxon>
        <taxon>Culicidae</taxon>
        <taxon>Culicinae</taxon>
        <taxon>Culicini</taxon>
        <taxon>Culex</taxon>
        <taxon>Culex</taxon>
    </lineage>
</organism>
<dbReference type="AlphaFoldDB" id="A0A1Q3FCP9"/>
<dbReference type="SUPFAM" id="SSF51735">
    <property type="entry name" value="NAD(P)-binding Rossmann-fold domains"/>
    <property type="match status" value="1"/>
</dbReference>
<evidence type="ECO:0000256" key="3">
    <source>
        <dbReference type="SAM" id="Phobius"/>
    </source>
</evidence>
<feature type="transmembrane region" description="Helical" evidence="3">
    <location>
        <begin position="34"/>
        <end position="53"/>
    </location>
</feature>
<keyword evidence="3" id="KW-1133">Transmembrane helix</keyword>